<dbReference type="PANTHER" id="PTHR22935">
    <property type="entry name" value="PENICILLIN-BINDING PROTEIN"/>
    <property type="match status" value="1"/>
</dbReference>
<dbReference type="Gene3D" id="3.40.710.10">
    <property type="entry name" value="DD-peptidase/beta-lactamase superfamily"/>
    <property type="match status" value="1"/>
</dbReference>
<feature type="domain" description="Beta-lactamase-related" evidence="2">
    <location>
        <begin position="57"/>
        <end position="365"/>
    </location>
</feature>
<keyword evidence="4" id="KW-1185">Reference proteome</keyword>
<dbReference type="InterPro" id="IPR001466">
    <property type="entry name" value="Beta-lactam-related"/>
</dbReference>
<gene>
    <name evidence="3" type="ORF">D9M09_12135</name>
</gene>
<dbReference type="InterPro" id="IPR012338">
    <property type="entry name" value="Beta-lactam/transpept-like"/>
</dbReference>
<dbReference type="SUPFAM" id="SSF56601">
    <property type="entry name" value="beta-lactamase/transpeptidase-like"/>
    <property type="match status" value="1"/>
</dbReference>
<organism evidence="3 4">
    <name type="scientific">Janthinobacterium agaricidamnosum</name>
    <dbReference type="NCBI Taxonomy" id="55508"/>
    <lineage>
        <taxon>Bacteria</taxon>
        <taxon>Pseudomonadati</taxon>
        <taxon>Pseudomonadota</taxon>
        <taxon>Betaproteobacteria</taxon>
        <taxon>Burkholderiales</taxon>
        <taxon>Oxalobacteraceae</taxon>
        <taxon>Janthinobacterium</taxon>
    </lineage>
</organism>
<dbReference type="InterPro" id="IPR051478">
    <property type="entry name" value="Beta-lactamase-like_AB/R"/>
</dbReference>
<comment type="similarity">
    <text evidence="1">Belongs to the beta-lactamase family.</text>
</comment>
<evidence type="ECO:0000256" key="1">
    <source>
        <dbReference type="ARBA" id="ARBA00038473"/>
    </source>
</evidence>
<proteinExistence type="inferred from homology"/>
<dbReference type="EMBL" id="CP033019">
    <property type="protein sequence ID" value="AYM76457.1"/>
    <property type="molecule type" value="Genomic_DNA"/>
</dbReference>
<dbReference type="Proteomes" id="UP000279594">
    <property type="component" value="Chromosome"/>
</dbReference>
<accession>A0A3G2E8Q2</accession>
<dbReference type="Pfam" id="PF00144">
    <property type="entry name" value="Beta-lactamase"/>
    <property type="match status" value="1"/>
</dbReference>
<reference evidence="3 4" key="1">
    <citation type="submission" date="2018-10" db="EMBL/GenBank/DDBJ databases">
        <title>Effects of UV and annual dynamics of microbial communities in freshwater RAS systems.</title>
        <authorList>
            <person name="Bekkelund A.K."/>
            <person name="Hansen B.R."/>
            <person name="Stokken H."/>
            <person name="Eriksen B.F."/>
            <person name="Kashulin N.A."/>
        </authorList>
    </citation>
    <scope>NUCLEOTIDE SEQUENCE [LARGE SCALE GENOMIC DNA]</scope>
    <source>
        <strain evidence="3 4">BHSEK</strain>
    </source>
</reference>
<evidence type="ECO:0000259" key="2">
    <source>
        <dbReference type="Pfam" id="PF00144"/>
    </source>
</evidence>
<protein>
    <submittedName>
        <fullName evidence="3">Class A beta-lactamase-related serine hydrolase</fullName>
    </submittedName>
</protein>
<evidence type="ECO:0000313" key="4">
    <source>
        <dbReference type="Proteomes" id="UP000279594"/>
    </source>
</evidence>
<dbReference type="AlphaFoldDB" id="A0A3G2E8Q2"/>
<sequence length="479" mass="50763">MLAPYASQGMPAILSRCRRAFGPPWTRLPMTPTFALLPLCLLGSAALAAPVLDDAVRQRAEELTRTGMLPSIVIAVIDGKTSAVYGFGSVHAGKNTKPGADTVYQIGSVTKTMTALLLADAVVEGKVKLDAPVTAILPGYTMPAFDGKQISLLDLATHYSSLPRLPDNFAPKDPANPYADYTEAKQRQFLAAYHLPRAPGTKFDYSNIGYAVLGTALAAQAGTSYEALLQKRIAVPLGMRSTSNTPTHGMLARLAPGHLLSGEPTPAWDLNVVAPAGGVYSSARDMVAYLQAYMFKPLRPYALALKPQRQLAPDSETKIGLAWLLEQRQGQSYAWHSGQTGGYTSYAAFTTDGKRGVVVLTNAARDIDALGLSALLPGTPLPPLKKPPAAIELPRAALAEYVGEYPLDKDFTLTVTLGKHGLEAAGTGVGSAPLFASAKDQFFFRAIEADLAFTRDAAGKIAGAVLTQGGQDVVLPRKQ</sequence>
<dbReference type="PANTHER" id="PTHR22935:SF95">
    <property type="entry name" value="BETA-LACTAMASE-LIKE 1-RELATED"/>
    <property type="match status" value="1"/>
</dbReference>
<name>A0A3G2E8Q2_9BURK</name>
<dbReference type="GO" id="GO:0016787">
    <property type="term" value="F:hydrolase activity"/>
    <property type="evidence" value="ECO:0007669"/>
    <property type="project" value="UniProtKB-KW"/>
</dbReference>
<keyword evidence="3" id="KW-0378">Hydrolase</keyword>
<evidence type="ECO:0000313" key="3">
    <source>
        <dbReference type="EMBL" id="AYM76457.1"/>
    </source>
</evidence>